<evidence type="ECO:0000313" key="3">
    <source>
        <dbReference type="Proteomes" id="UP000178783"/>
    </source>
</evidence>
<dbReference type="InterPro" id="IPR011051">
    <property type="entry name" value="RmlC_Cupin_sf"/>
</dbReference>
<dbReference type="InterPro" id="IPR000888">
    <property type="entry name" value="RmlC-like"/>
</dbReference>
<dbReference type="Pfam" id="PF00908">
    <property type="entry name" value="dTDP_sugar_isom"/>
    <property type="match status" value="1"/>
</dbReference>
<dbReference type="GO" id="GO:0005829">
    <property type="term" value="C:cytosol"/>
    <property type="evidence" value="ECO:0007669"/>
    <property type="project" value="TreeGrafter"/>
</dbReference>
<dbReference type="Proteomes" id="UP000178783">
    <property type="component" value="Unassembled WGS sequence"/>
</dbReference>
<dbReference type="PANTHER" id="PTHR21047:SF2">
    <property type="entry name" value="THYMIDINE DIPHOSPHO-4-KETO-RHAMNOSE 3,5-EPIMERASE"/>
    <property type="match status" value="1"/>
</dbReference>
<dbReference type="PANTHER" id="PTHR21047">
    <property type="entry name" value="DTDP-6-DEOXY-D-GLUCOSE-3,5 EPIMERASE"/>
    <property type="match status" value="1"/>
</dbReference>
<dbReference type="EMBL" id="MFFW01000004">
    <property type="protein sequence ID" value="OGF24654.1"/>
    <property type="molecule type" value="Genomic_DNA"/>
</dbReference>
<dbReference type="Gene3D" id="2.60.120.10">
    <property type="entry name" value="Jelly Rolls"/>
    <property type="match status" value="1"/>
</dbReference>
<feature type="site" description="Participates in a stacking interaction with the thymidine ring of dTDP-4-oxo-6-deoxyglucose" evidence="1">
    <location>
        <position position="125"/>
    </location>
</feature>
<sequence>MIKDVIIKKINKNEDRRGWLAEIYRRDEIDFQPAMSYVSLTRPGVIRGPHEHKYQSDCFIFIGPGNFELHLWDRRAGSQTKNEYLKIKAGETNPVLVIVPPGVVHGYKCLGSQDGLSINLPDKLYLGKDKKGELDEIRWESDLESPYKIN</sequence>
<dbReference type="InterPro" id="IPR014710">
    <property type="entry name" value="RmlC-like_jellyroll"/>
</dbReference>
<dbReference type="GO" id="GO:0008830">
    <property type="term" value="F:dTDP-4-dehydrorhamnose 3,5-epimerase activity"/>
    <property type="evidence" value="ECO:0007669"/>
    <property type="project" value="InterPro"/>
</dbReference>
<protein>
    <submittedName>
        <fullName evidence="2">dTDP-4-dehydrorhamnose 3,5-epimerase</fullName>
    </submittedName>
</protein>
<reference evidence="2 3" key="1">
    <citation type="journal article" date="2016" name="Nat. Commun.">
        <title>Thousands of microbial genomes shed light on interconnected biogeochemical processes in an aquifer system.</title>
        <authorList>
            <person name="Anantharaman K."/>
            <person name="Brown C.T."/>
            <person name="Hug L.A."/>
            <person name="Sharon I."/>
            <person name="Castelle C.J."/>
            <person name="Probst A.J."/>
            <person name="Thomas B.C."/>
            <person name="Singh A."/>
            <person name="Wilkins M.J."/>
            <person name="Karaoz U."/>
            <person name="Brodie E.L."/>
            <person name="Williams K.H."/>
            <person name="Hubbard S.S."/>
            <person name="Banfield J.F."/>
        </authorList>
    </citation>
    <scope>NUCLEOTIDE SEQUENCE [LARGE SCALE GENOMIC DNA]</scope>
</reference>
<proteinExistence type="predicted"/>
<evidence type="ECO:0000313" key="2">
    <source>
        <dbReference type="EMBL" id="OGF24654.1"/>
    </source>
</evidence>
<evidence type="ECO:0000256" key="1">
    <source>
        <dbReference type="PIRSR" id="PIRSR600888-3"/>
    </source>
</evidence>
<accession>A0A1F5SD85</accession>
<name>A0A1F5SD85_9BACT</name>
<gene>
    <name evidence="2" type="ORF">A3H66_00080</name>
</gene>
<dbReference type="SUPFAM" id="SSF51182">
    <property type="entry name" value="RmlC-like cupins"/>
    <property type="match status" value="1"/>
</dbReference>
<organism evidence="2 3">
    <name type="scientific">Candidatus Falkowbacteria bacterium RIFCSPLOWO2_02_FULL_45_21</name>
    <dbReference type="NCBI Taxonomy" id="1797989"/>
    <lineage>
        <taxon>Bacteria</taxon>
        <taxon>Candidatus Falkowiibacteriota</taxon>
    </lineage>
</organism>
<comment type="caution">
    <text evidence="2">The sequence shown here is derived from an EMBL/GenBank/DDBJ whole genome shotgun (WGS) entry which is preliminary data.</text>
</comment>
<dbReference type="GO" id="GO:0000271">
    <property type="term" value="P:polysaccharide biosynthetic process"/>
    <property type="evidence" value="ECO:0007669"/>
    <property type="project" value="TreeGrafter"/>
</dbReference>
<dbReference type="STRING" id="1797989.A3H66_00080"/>
<dbReference type="AlphaFoldDB" id="A0A1F5SD85"/>
<dbReference type="GO" id="GO:0019305">
    <property type="term" value="P:dTDP-rhamnose biosynthetic process"/>
    <property type="evidence" value="ECO:0007669"/>
    <property type="project" value="TreeGrafter"/>
</dbReference>